<keyword evidence="2" id="KW-1185">Reference proteome</keyword>
<feature type="non-terminal residue" evidence="1">
    <location>
        <position position="1"/>
    </location>
</feature>
<reference evidence="1" key="1">
    <citation type="submission" date="2022-03" db="EMBL/GenBank/DDBJ databases">
        <authorList>
            <person name="Martin H S."/>
        </authorList>
    </citation>
    <scope>NUCLEOTIDE SEQUENCE</scope>
</reference>
<sequence length="221" mass="22070">MFVISSAGENLPIRSVSNGCADIATSGSVSVRGFNGIPDPSARWARPRGELHVGASRNRGRALARGRGAADGGRWQMWETQKEAWDGMVGLGWMVLEGVGGGGGGSTRRRAAGLTGGNAGEVAVEGAGSRARVEVDGADGSTKRREVGRAGSVPFGFAGESTRPIAAWVAMGVRGRKGRAAAGGGAGGGAEEGARGFGGTTVTVTEGGEIDVGGGDCVCAR</sequence>
<evidence type="ECO:0000313" key="2">
    <source>
        <dbReference type="Proteomes" id="UP000837857"/>
    </source>
</evidence>
<dbReference type="EMBL" id="OW152841">
    <property type="protein sequence ID" value="CAH2062282.1"/>
    <property type="molecule type" value="Genomic_DNA"/>
</dbReference>
<accession>A0ABN8IN78</accession>
<gene>
    <name evidence="1" type="ORF">IPOD504_LOCUS11842</name>
</gene>
<organism evidence="1 2">
    <name type="scientific">Iphiclides podalirius</name>
    <name type="common">scarce swallowtail</name>
    <dbReference type="NCBI Taxonomy" id="110791"/>
    <lineage>
        <taxon>Eukaryota</taxon>
        <taxon>Metazoa</taxon>
        <taxon>Ecdysozoa</taxon>
        <taxon>Arthropoda</taxon>
        <taxon>Hexapoda</taxon>
        <taxon>Insecta</taxon>
        <taxon>Pterygota</taxon>
        <taxon>Neoptera</taxon>
        <taxon>Endopterygota</taxon>
        <taxon>Lepidoptera</taxon>
        <taxon>Glossata</taxon>
        <taxon>Ditrysia</taxon>
        <taxon>Papilionoidea</taxon>
        <taxon>Papilionidae</taxon>
        <taxon>Papilioninae</taxon>
        <taxon>Iphiclides</taxon>
    </lineage>
</organism>
<dbReference type="Proteomes" id="UP000837857">
    <property type="component" value="Chromosome 29"/>
</dbReference>
<proteinExistence type="predicted"/>
<name>A0ABN8IN78_9NEOP</name>
<protein>
    <submittedName>
        <fullName evidence="1">Uncharacterized protein</fullName>
    </submittedName>
</protein>
<evidence type="ECO:0000313" key="1">
    <source>
        <dbReference type="EMBL" id="CAH2062282.1"/>
    </source>
</evidence>